<dbReference type="Proteomes" id="UP001204579">
    <property type="component" value="Unassembled WGS sequence"/>
</dbReference>
<comment type="similarity">
    <text evidence="7">Belongs to the shikimate kinase family.</text>
</comment>
<keyword evidence="7" id="KW-0963">Cytoplasm</keyword>
<dbReference type="InterPro" id="IPR031322">
    <property type="entry name" value="Shikimate/glucono_kinase"/>
</dbReference>
<dbReference type="GeneID" id="82442583"/>
<reference evidence="8 9" key="1">
    <citation type="submission" date="2022-08" db="EMBL/GenBank/DDBJ databases">
        <authorList>
            <person name="Zeman M."/>
            <person name="Kubasova T."/>
        </authorList>
    </citation>
    <scope>NUCLEOTIDE SEQUENCE [LARGE SCALE GENOMIC DNA]</scope>
    <source>
        <strain evidence="8 9">ET62</strain>
    </source>
</reference>
<organism evidence="8 9">
    <name type="scientific">Phocaeicola barnesiae</name>
    <dbReference type="NCBI Taxonomy" id="376804"/>
    <lineage>
        <taxon>Bacteria</taxon>
        <taxon>Pseudomonadati</taxon>
        <taxon>Bacteroidota</taxon>
        <taxon>Bacteroidia</taxon>
        <taxon>Bacteroidales</taxon>
        <taxon>Bacteroidaceae</taxon>
        <taxon>Phocaeicola</taxon>
    </lineage>
</organism>
<comment type="subunit">
    <text evidence="7">Monomer.</text>
</comment>
<dbReference type="PANTHER" id="PTHR21087">
    <property type="entry name" value="SHIKIMATE KINASE"/>
    <property type="match status" value="1"/>
</dbReference>
<keyword evidence="5 7" id="KW-0067">ATP-binding</keyword>
<dbReference type="NCBIfam" id="NF010555">
    <property type="entry name" value="PRK13949.1"/>
    <property type="match status" value="1"/>
</dbReference>
<dbReference type="InterPro" id="IPR000623">
    <property type="entry name" value="Shikimate_kinase/TSH1"/>
</dbReference>
<evidence type="ECO:0000313" key="8">
    <source>
        <dbReference type="EMBL" id="MCR8873375.1"/>
    </source>
</evidence>
<keyword evidence="7" id="KW-0460">Magnesium</keyword>
<dbReference type="GO" id="GO:0008652">
    <property type="term" value="P:amino acid biosynthetic process"/>
    <property type="evidence" value="ECO:0007669"/>
    <property type="project" value="UniProtKB-KW"/>
</dbReference>
<evidence type="ECO:0000256" key="1">
    <source>
        <dbReference type="ARBA" id="ARBA00022605"/>
    </source>
</evidence>
<keyword evidence="2 7" id="KW-0808">Transferase</keyword>
<name>A0AAW5N833_9BACT</name>
<dbReference type="AlphaFoldDB" id="A0AAW5N833"/>
<feature type="binding site" evidence="7">
    <location>
        <position position="33"/>
    </location>
    <ligand>
        <name>substrate</name>
    </ligand>
</feature>
<feature type="binding site" evidence="7">
    <location>
        <position position="140"/>
    </location>
    <ligand>
        <name>substrate</name>
    </ligand>
</feature>
<dbReference type="GO" id="GO:0005524">
    <property type="term" value="F:ATP binding"/>
    <property type="evidence" value="ECO:0007669"/>
    <property type="project" value="UniProtKB-UniRule"/>
</dbReference>
<feature type="binding site" evidence="7">
    <location>
        <position position="118"/>
    </location>
    <ligand>
        <name>ATP</name>
        <dbReference type="ChEBI" id="CHEBI:30616"/>
    </ligand>
</feature>
<keyword evidence="9" id="KW-1185">Reference proteome</keyword>
<dbReference type="HAMAP" id="MF_00109">
    <property type="entry name" value="Shikimate_kinase"/>
    <property type="match status" value="1"/>
</dbReference>
<evidence type="ECO:0000256" key="6">
    <source>
        <dbReference type="ARBA" id="ARBA00023141"/>
    </source>
</evidence>
<dbReference type="PANTHER" id="PTHR21087:SF16">
    <property type="entry name" value="SHIKIMATE KINASE 1, CHLOROPLASTIC"/>
    <property type="match status" value="1"/>
</dbReference>
<comment type="subcellular location">
    <subcellularLocation>
        <location evidence="7">Cytoplasm</location>
    </subcellularLocation>
</comment>
<dbReference type="PRINTS" id="PR01100">
    <property type="entry name" value="SHIKIMTKNASE"/>
</dbReference>
<dbReference type="GO" id="GO:0000287">
    <property type="term" value="F:magnesium ion binding"/>
    <property type="evidence" value="ECO:0007669"/>
    <property type="project" value="UniProtKB-UniRule"/>
</dbReference>
<comment type="pathway">
    <text evidence="7">Metabolic intermediate biosynthesis; chorismate biosynthesis; chorismate from D-erythrose 4-phosphate and phosphoenolpyruvate: step 5/7.</text>
</comment>
<evidence type="ECO:0000313" key="9">
    <source>
        <dbReference type="Proteomes" id="UP001204579"/>
    </source>
</evidence>
<dbReference type="EC" id="2.7.1.71" evidence="7"/>
<evidence type="ECO:0000256" key="2">
    <source>
        <dbReference type="ARBA" id="ARBA00022679"/>
    </source>
</evidence>
<keyword evidence="4 7" id="KW-0418">Kinase</keyword>
<proteinExistence type="inferred from homology"/>
<gene>
    <name evidence="7" type="primary">aroK</name>
    <name evidence="8" type="ORF">NW209_04965</name>
</gene>
<dbReference type="GO" id="GO:0004765">
    <property type="term" value="F:shikimate kinase activity"/>
    <property type="evidence" value="ECO:0007669"/>
    <property type="project" value="UniProtKB-UniRule"/>
</dbReference>
<comment type="caution">
    <text evidence="7">Lacks conserved residue(s) required for the propagation of feature annotation.</text>
</comment>
<dbReference type="SUPFAM" id="SSF52540">
    <property type="entry name" value="P-loop containing nucleoside triphosphate hydrolases"/>
    <property type="match status" value="1"/>
</dbReference>
<keyword evidence="6 7" id="KW-0057">Aromatic amino acid biosynthesis</keyword>
<accession>A0AAW5N833</accession>
<feature type="binding site" evidence="7">
    <location>
        <position position="15"/>
    </location>
    <ligand>
        <name>Mg(2+)</name>
        <dbReference type="ChEBI" id="CHEBI:18420"/>
    </ligand>
</feature>
<evidence type="ECO:0000256" key="4">
    <source>
        <dbReference type="ARBA" id="ARBA00022777"/>
    </source>
</evidence>
<dbReference type="GO" id="GO:0009073">
    <property type="term" value="P:aromatic amino acid family biosynthetic process"/>
    <property type="evidence" value="ECO:0007669"/>
    <property type="project" value="UniProtKB-KW"/>
</dbReference>
<evidence type="ECO:0000256" key="3">
    <source>
        <dbReference type="ARBA" id="ARBA00022741"/>
    </source>
</evidence>
<dbReference type="CDD" id="cd00464">
    <property type="entry name" value="SK"/>
    <property type="match status" value="1"/>
</dbReference>
<evidence type="ECO:0000256" key="5">
    <source>
        <dbReference type="ARBA" id="ARBA00022840"/>
    </source>
</evidence>
<feature type="binding site" evidence="7">
    <location>
        <begin position="11"/>
        <end position="16"/>
    </location>
    <ligand>
        <name>ATP</name>
        <dbReference type="ChEBI" id="CHEBI:30616"/>
    </ligand>
</feature>
<dbReference type="EMBL" id="JANRHJ010000004">
    <property type="protein sequence ID" value="MCR8873375.1"/>
    <property type="molecule type" value="Genomic_DNA"/>
</dbReference>
<comment type="catalytic activity">
    <reaction evidence="7">
        <text>shikimate + ATP = 3-phosphoshikimate + ADP + H(+)</text>
        <dbReference type="Rhea" id="RHEA:13121"/>
        <dbReference type="ChEBI" id="CHEBI:15378"/>
        <dbReference type="ChEBI" id="CHEBI:30616"/>
        <dbReference type="ChEBI" id="CHEBI:36208"/>
        <dbReference type="ChEBI" id="CHEBI:145989"/>
        <dbReference type="ChEBI" id="CHEBI:456216"/>
        <dbReference type="EC" id="2.7.1.71"/>
    </reaction>
</comment>
<comment type="caution">
    <text evidence="8">The sequence shown here is derived from an EMBL/GenBank/DDBJ whole genome shotgun (WGS) entry which is preliminary data.</text>
</comment>
<dbReference type="InterPro" id="IPR027417">
    <property type="entry name" value="P-loop_NTPase"/>
</dbReference>
<sequence length="177" mass="20556">MKRIFLIGYMGSGKTTLGRAFARATGLEFIDLDWYIEERLHKSISILFAERGEDGFREQERKMLHEAGEFEDVVIACGGGTPCFFDNMEYMNRQGTTVFLDAHPEVLFRRLKIAKAKRPLLADKTDEELMEVIVNALQKRLPFYSQARLHFNAERLESYEQIDESVEKLKELINKNN</sequence>
<comment type="cofactor">
    <cofactor evidence="7">
        <name>Mg(2+)</name>
        <dbReference type="ChEBI" id="CHEBI:18420"/>
    </cofactor>
    <text evidence="7">Binds 1 Mg(2+) ion per subunit.</text>
</comment>
<comment type="function">
    <text evidence="7">Catalyzes the specific phosphorylation of the 3-hydroxyl group of shikimic acid using ATP as a cosubstrate.</text>
</comment>
<dbReference type="GO" id="GO:0005829">
    <property type="term" value="C:cytosol"/>
    <property type="evidence" value="ECO:0007669"/>
    <property type="project" value="TreeGrafter"/>
</dbReference>
<feature type="binding site" evidence="7">
    <location>
        <position position="57"/>
    </location>
    <ligand>
        <name>substrate</name>
    </ligand>
</feature>
<keyword evidence="3 7" id="KW-0547">Nucleotide-binding</keyword>
<dbReference type="Pfam" id="PF01202">
    <property type="entry name" value="SKI"/>
    <property type="match status" value="1"/>
</dbReference>
<keyword evidence="1 7" id="KW-0028">Amino-acid biosynthesis</keyword>
<dbReference type="RefSeq" id="WP_018710065.1">
    <property type="nucleotide sequence ID" value="NZ_CALULB010000013.1"/>
</dbReference>
<dbReference type="Gene3D" id="3.40.50.300">
    <property type="entry name" value="P-loop containing nucleotide triphosphate hydrolases"/>
    <property type="match status" value="1"/>
</dbReference>
<keyword evidence="7" id="KW-0479">Metal-binding</keyword>
<evidence type="ECO:0000256" key="7">
    <source>
        <dbReference type="HAMAP-Rule" id="MF_00109"/>
    </source>
</evidence>
<feature type="binding site" evidence="7">
    <location>
        <position position="79"/>
    </location>
    <ligand>
        <name>substrate</name>
    </ligand>
</feature>
<protein>
    <recommendedName>
        <fullName evidence="7">Shikimate kinase</fullName>
        <shortName evidence="7">SK</shortName>
        <ecNumber evidence="7">2.7.1.71</ecNumber>
    </recommendedName>
</protein>
<dbReference type="GO" id="GO:0009423">
    <property type="term" value="P:chorismate biosynthetic process"/>
    <property type="evidence" value="ECO:0007669"/>
    <property type="project" value="UniProtKB-UniRule"/>
</dbReference>